<accession>A0A5B7HFQ8</accession>
<protein>
    <submittedName>
        <fullName evidence="2">Mitochondrial division protein 1</fullName>
    </submittedName>
</protein>
<proteinExistence type="predicted"/>
<dbReference type="Gene3D" id="2.130.10.10">
    <property type="entry name" value="YVTN repeat-like/Quinoprotein amine dehydrogenase"/>
    <property type="match status" value="1"/>
</dbReference>
<dbReference type="PROSITE" id="PS50294">
    <property type="entry name" value="WD_REPEATS_REGION"/>
    <property type="match status" value="1"/>
</dbReference>
<comment type="caution">
    <text evidence="2">The sequence shown here is derived from an EMBL/GenBank/DDBJ whole genome shotgun (WGS) entry which is preliminary data.</text>
</comment>
<dbReference type="InterPro" id="IPR015943">
    <property type="entry name" value="WD40/YVTN_repeat-like_dom_sf"/>
</dbReference>
<dbReference type="InterPro" id="IPR001680">
    <property type="entry name" value="WD40_rpt"/>
</dbReference>
<dbReference type="InterPro" id="IPR036322">
    <property type="entry name" value="WD40_repeat_dom_sf"/>
</dbReference>
<gene>
    <name evidence="2" type="primary">MDV1</name>
    <name evidence="2" type="ORF">E2C01_062312</name>
</gene>
<name>A0A5B7HFQ8_PORTR</name>
<reference evidence="2 3" key="1">
    <citation type="submission" date="2019-05" db="EMBL/GenBank/DDBJ databases">
        <title>Another draft genome of Portunus trituberculatus and its Hox gene families provides insights of decapod evolution.</title>
        <authorList>
            <person name="Jeong J.-H."/>
            <person name="Song I."/>
            <person name="Kim S."/>
            <person name="Choi T."/>
            <person name="Kim D."/>
            <person name="Ryu S."/>
            <person name="Kim W."/>
        </authorList>
    </citation>
    <scope>NUCLEOTIDE SEQUENCE [LARGE SCALE GENOMIC DNA]</scope>
    <source>
        <tissue evidence="2">Muscle</tissue>
    </source>
</reference>
<keyword evidence="1" id="KW-0853">WD repeat</keyword>
<dbReference type="OrthoDB" id="674604at2759"/>
<dbReference type="SMART" id="SM00320">
    <property type="entry name" value="WD40"/>
    <property type="match status" value="1"/>
</dbReference>
<evidence type="ECO:0000313" key="2">
    <source>
        <dbReference type="EMBL" id="MPC68117.1"/>
    </source>
</evidence>
<dbReference type="Proteomes" id="UP000324222">
    <property type="component" value="Unassembled WGS sequence"/>
</dbReference>
<dbReference type="PROSITE" id="PS50082">
    <property type="entry name" value="WD_REPEATS_2"/>
    <property type="match status" value="1"/>
</dbReference>
<dbReference type="EMBL" id="VSRR010027314">
    <property type="protein sequence ID" value="MPC68117.1"/>
    <property type="molecule type" value="Genomic_DNA"/>
</dbReference>
<organism evidence="2 3">
    <name type="scientific">Portunus trituberculatus</name>
    <name type="common">Swimming crab</name>
    <name type="synonym">Neptunus trituberculatus</name>
    <dbReference type="NCBI Taxonomy" id="210409"/>
    <lineage>
        <taxon>Eukaryota</taxon>
        <taxon>Metazoa</taxon>
        <taxon>Ecdysozoa</taxon>
        <taxon>Arthropoda</taxon>
        <taxon>Crustacea</taxon>
        <taxon>Multicrustacea</taxon>
        <taxon>Malacostraca</taxon>
        <taxon>Eumalacostraca</taxon>
        <taxon>Eucarida</taxon>
        <taxon>Decapoda</taxon>
        <taxon>Pleocyemata</taxon>
        <taxon>Brachyura</taxon>
        <taxon>Eubrachyura</taxon>
        <taxon>Portunoidea</taxon>
        <taxon>Portunidae</taxon>
        <taxon>Portuninae</taxon>
        <taxon>Portunus</taxon>
    </lineage>
</organism>
<evidence type="ECO:0000313" key="3">
    <source>
        <dbReference type="Proteomes" id="UP000324222"/>
    </source>
</evidence>
<dbReference type="Pfam" id="PF00400">
    <property type="entry name" value="WD40"/>
    <property type="match status" value="1"/>
</dbReference>
<feature type="repeat" description="WD" evidence="1">
    <location>
        <begin position="13"/>
        <end position="43"/>
    </location>
</feature>
<evidence type="ECO:0000256" key="1">
    <source>
        <dbReference type="PROSITE-ProRule" id="PRU00221"/>
    </source>
</evidence>
<keyword evidence="3" id="KW-1185">Reference proteome</keyword>
<dbReference type="SUPFAM" id="SSF50978">
    <property type="entry name" value="WD40 repeat-like"/>
    <property type="match status" value="1"/>
</dbReference>
<dbReference type="AlphaFoldDB" id="A0A5B7HFQ8"/>
<sequence length="66" mass="7577">MNSDQDCTTVSRTRGHTSYITCVAVHDTFIVTGAADSTLRKWDTISCDCLFTYRVLGPHFYHEFWV</sequence>